<gene>
    <name evidence="2" type="ORF">BYL167_LOCUS44218</name>
    <name evidence="3" type="ORF">GIL414_LOCUS55195</name>
</gene>
<evidence type="ECO:0000256" key="1">
    <source>
        <dbReference type="SAM" id="Coils"/>
    </source>
</evidence>
<feature type="non-terminal residue" evidence="3">
    <location>
        <position position="1"/>
    </location>
</feature>
<evidence type="ECO:0000313" key="3">
    <source>
        <dbReference type="EMBL" id="CAF4967029.1"/>
    </source>
</evidence>
<organism evidence="3 4">
    <name type="scientific">Rotaria magnacalcarata</name>
    <dbReference type="NCBI Taxonomy" id="392030"/>
    <lineage>
        <taxon>Eukaryota</taxon>
        <taxon>Metazoa</taxon>
        <taxon>Spiralia</taxon>
        <taxon>Gnathifera</taxon>
        <taxon>Rotifera</taxon>
        <taxon>Eurotatoria</taxon>
        <taxon>Bdelloidea</taxon>
        <taxon>Philodinida</taxon>
        <taxon>Philodinidae</taxon>
        <taxon>Rotaria</taxon>
    </lineage>
</organism>
<feature type="coiled-coil region" evidence="1">
    <location>
        <begin position="1"/>
        <end position="49"/>
    </location>
</feature>
<name>A0A8S3CZS8_9BILA</name>
<dbReference type="EMBL" id="CAJOBJ010195408">
    <property type="protein sequence ID" value="CAF4967029.1"/>
    <property type="molecule type" value="Genomic_DNA"/>
</dbReference>
<evidence type="ECO:0000313" key="4">
    <source>
        <dbReference type="Proteomes" id="UP000681720"/>
    </source>
</evidence>
<proteinExistence type="predicted"/>
<comment type="caution">
    <text evidence="3">The sequence shown here is derived from an EMBL/GenBank/DDBJ whole genome shotgun (WGS) entry which is preliminary data.</text>
</comment>
<accession>A0A8S3CZS8</accession>
<keyword evidence="1" id="KW-0175">Coiled coil</keyword>
<feature type="non-terminal residue" evidence="3">
    <location>
        <position position="52"/>
    </location>
</feature>
<evidence type="ECO:0000313" key="2">
    <source>
        <dbReference type="EMBL" id="CAF4704310.1"/>
    </source>
</evidence>
<dbReference type="Proteomes" id="UP000681967">
    <property type="component" value="Unassembled WGS sequence"/>
</dbReference>
<dbReference type="AlphaFoldDB" id="A0A8S3CZS8"/>
<dbReference type="EMBL" id="CAJOBH010119583">
    <property type="protein sequence ID" value="CAF4704310.1"/>
    <property type="molecule type" value="Genomic_DNA"/>
</dbReference>
<protein>
    <submittedName>
        <fullName evidence="3">Uncharacterized protein</fullName>
    </submittedName>
</protein>
<dbReference type="Proteomes" id="UP000681720">
    <property type="component" value="Unassembled WGS sequence"/>
</dbReference>
<sequence>IEHFQQSFDTLQARNKQVELNNQIKNKENHDLLTQVSNLQLQIQRLQQTVTS</sequence>
<reference evidence="3" key="1">
    <citation type="submission" date="2021-02" db="EMBL/GenBank/DDBJ databases">
        <authorList>
            <person name="Nowell W R."/>
        </authorList>
    </citation>
    <scope>NUCLEOTIDE SEQUENCE</scope>
</reference>